<dbReference type="GO" id="GO:1990414">
    <property type="term" value="P:replication-born double-strand break repair via sister chromatid exchange"/>
    <property type="evidence" value="ECO:0007669"/>
    <property type="project" value="TreeGrafter"/>
</dbReference>
<comment type="similarity">
    <text evidence="2">Belongs to the rad21 family.</text>
</comment>
<name>A0A9W7EAK1_9STRA</name>
<dbReference type="GO" id="GO:0007062">
    <property type="term" value="P:sister chromatid cohesion"/>
    <property type="evidence" value="ECO:0007669"/>
    <property type="project" value="InterPro"/>
</dbReference>
<dbReference type="Gene3D" id="1.10.10.580">
    <property type="entry name" value="Structural maintenance of chromosome 1. Chain E"/>
    <property type="match status" value="1"/>
</dbReference>
<keyword evidence="7" id="KW-1185">Reference proteome</keyword>
<comment type="subcellular location">
    <subcellularLocation>
        <location evidence="1">Nucleus</location>
    </subcellularLocation>
</comment>
<evidence type="ECO:0000259" key="4">
    <source>
        <dbReference type="Pfam" id="PF04824"/>
    </source>
</evidence>
<dbReference type="EMBL" id="BRXZ01004233">
    <property type="protein sequence ID" value="GMH71060.1"/>
    <property type="molecule type" value="Genomic_DNA"/>
</dbReference>
<dbReference type="GO" id="GO:0008278">
    <property type="term" value="C:cohesin complex"/>
    <property type="evidence" value="ECO:0007669"/>
    <property type="project" value="InterPro"/>
</dbReference>
<protein>
    <recommendedName>
        <fullName evidence="8">Double-strand-break repair protein rad21</fullName>
    </recommendedName>
</protein>
<evidence type="ECO:0000256" key="3">
    <source>
        <dbReference type="ARBA" id="ARBA00023242"/>
    </source>
</evidence>
<comment type="caution">
    <text evidence="6">The sequence shown here is derived from an EMBL/GenBank/DDBJ whole genome shotgun (WGS) entry which is preliminary data.</text>
</comment>
<evidence type="ECO:0000313" key="6">
    <source>
        <dbReference type="EMBL" id="GMH71060.1"/>
    </source>
</evidence>
<dbReference type="InterPro" id="IPR039781">
    <property type="entry name" value="Rad21/Rec8-like"/>
</dbReference>
<evidence type="ECO:0000256" key="1">
    <source>
        <dbReference type="ARBA" id="ARBA00004123"/>
    </source>
</evidence>
<sequence>MFYSQIVLAKKGPLGKIWLAAHFSDKKLAKPQIFNTDIASSVESIVNPTVPLALRVSGHLLLGVVRIYSRKVKYLMADCNEALVKIKMAFRPGAVDMDENNNRQQTNPAQINVANFGEFVDAGNGTGIVLMNDGADNNGDAFALPFSLDALPTNNDWVVATQDEGKANAGGMDSFAADGGENWEAFNPDAAGDENFFDDDGMGGSPSKRGRYSDVEMVRGANDSGTDGLEARRMSAGGSMKDGFNDDGFGNDNDMMLPDDMDEFGANDVSMDVSGEIMGGRASGMGIDGLDGGAPNKRKRKLRKVVIDNDNTELSSEHIKKMLQDTSKITGKAFDPRAVSDDEDENEEAGAVRDLSWEEQFQRPCIGSDGMIAPELLNVWARTLTTDNTVGYRLKRSVRRQMAMARVEEEEEMKQKAAAVDDIEGGRFADDEGMVLGGDDDHFDMGGDDYYGNDDVMEMPADVSFGSIADATAGKNSMGGEEFDLRAVNDIAGEKVGEDGGKWHPHTSKVLGMLKNNMTTADDGSLSFNNLSVGCSRRTAAGVFFELLQLKTWDFINVDQNEAYGDIVITPGVKFEDEVGEGVAA</sequence>
<dbReference type="InterPro" id="IPR006909">
    <property type="entry name" value="Rad21/Rec8_C_eu"/>
</dbReference>
<dbReference type="GO" id="GO:0003682">
    <property type="term" value="F:chromatin binding"/>
    <property type="evidence" value="ECO:0007669"/>
    <property type="project" value="TreeGrafter"/>
</dbReference>
<dbReference type="InterPro" id="IPR006910">
    <property type="entry name" value="Rad21_Rec8_N"/>
</dbReference>
<evidence type="ECO:0000256" key="2">
    <source>
        <dbReference type="ARBA" id="ARBA00009870"/>
    </source>
</evidence>
<keyword evidence="3" id="KW-0539">Nucleus</keyword>
<dbReference type="GO" id="GO:0005634">
    <property type="term" value="C:nucleus"/>
    <property type="evidence" value="ECO:0007669"/>
    <property type="project" value="UniProtKB-SubCell"/>
</dbReference>
<dbReference type="Pfam" id="PF04824">
    <property type="entry name" value="Rad21_Rec8"/>
    <property type="match status" value="1"/>
</dbReference>
<dbReference type="SUPFAM" id="SSF46785">
    <property type="entry name" value="Winged helix' DNA-binding domain"/>
    <property type="match status" value="1"/>
</dbReference>
<dbReference type="OrthoDB" id="10071381at2759"/>
<proteinExistence type="inferred from homology"/>
<evidence type="ECO:0000313" key="7">
    <source>
        <dbReference type="Proteomes" id="UP001165082"/>
    </source>
</evidence>
<dbReference type="PANTHER" id="PTHR12585:SF69">
    <property type="entry name" value="FI11703P"/>
    <property type="match status" value="1"/>
</dbReference>
<dbReference type="Proteomes" id="UP001165082">
    <property type="component" value="Unassembled WGS sequence"/>
</dbReference>
<feature type="domain" description="Rad21/Rec8-like protein N-terminal" evidence="5">
    <location>
        <begin position="1"/>
        <end position="105"/>
    </location>
</feature>
<accession>A0A9W7EAK1</accession>
<dbReference type="InterPro" id="IPR036390">
    <property type="entry name" value="WH_DNA-bd_sf"/>
</dbReference>
<dbReference type="AlphaFoldDB" id="A0A9W7EAK1"/>
<dbReference type="Pfam" id="PF04825">
    <property type="entry name" value="Rad21_Rec8_N"/>
    <property type="match status" value="1"/>
</dbReference>
<evidence type="ECO:0008006" key="8">
    <source>
        <dbReference type="Google" id="ProtNLM"/>
    </source>
</evidence>
<dbReference type="PANTHER" id="PTHR12585">
    <property type="entry name" value="SCC1 / RAD21 FAMILY MEMBER"/>
    <property type="match status" value="1"/>
</dbReference>
<feature type="domain" description="Rad21/Rec8-like protein C-terminal eukaryotic" evidence="4">
    <location>
        <begin position="524"/>
        <end position="575"/>
    </location>
</feature>
<organism evidence="6 7">
    <name type="scientific">Triparma retinervis</name>
    <dbReference type="NCBI Taxonomy" id="2557542"/>
    <lineage>
        <taxon>Eukaryota</taxon>
        <taxon>Sar</taxon>
        <taxon>Stramenopiles</taxon>
        <taxon>Ochrophyta</taxon>
        <taxon>Bolidophyceae</taxon>
        <taxon>Parmales</taxon>
        <taxon>Triparmaceae</taxon>
        <taxon>Triparma</taxon>
    </lineage>
</organism>
<evidence type="ECO:0000259" key="5">
    <source>
        <dbReference type="Pfam" id="PF04825"/>
    </source>
</evidence>
<dbReference type="InterPro" id="IPR023093">
    <property type="entry name" value="ScpA-like_C"/>
</dbReference>
<reference evidence="6" key="1">
    <citation type="submission" date="2022-07" db="EMBL/GenBank/DDBJ databases">
        <title>Genome analysis of Parmales, a sister group of diatoms, reveals the evolutionary specialization of diatoms from phago-mixotrophs to photoautotrophs.</title>
        <authorList>
            <person name="Ban H."/>
            <person name="Sato S."/>
            <person name="Yoshikawa S."/>
            <person name="Kazumasa Y."/>
            <person name="Nakamura Y."/>
            <person name="Ichinomiya M."/>
            <person name="Saitoh K."/>
            <person name="Sato N."/>
            <person name="Blanc-Mathieu R."/>
            <person name="Endo H."/>
            <person name="Kuwata A."/>
            <person name="Ogata H."/>
        </authorList>
    </citation>
    <scope>NUCLEOTIDE SEQUENCE</scope>
</reference>
<gene>
    <name evidence="6" type="ORF">TrRE_jg7501</name>
</gene>